<proteinExistence type="predicted"/>
<comment type="caution">
    <text evidence="1">The sequence shown here is derived from an EMBL/GenBank/DDBJ whole genome shotgun (WGS) entry which is preliminary data.</text>
</comment>
<protein>
    <submittedName>
        <fullName evidence="1">Uncharacterized protein</fullName>
    </submittedName>
</protein>
<dbReference type="EMBL" id="CAXKWB010015455">
    <property type="protein sequence ID" value="CAL4113855.1"/>
    <property type="molecule type" value="Genomic_DNA"/>
</dbReference>
<feature type="non-terminal residue" evidence="1">
    <location>
        <position position="158"/>
    </location>
</feature>
<reference evidence="1 2" key="1">
    <citation type="submission" date="2024-05" db="EMBL/GenBank/DDBJ databases">
        <authorList>
            <person name="Wallberg A."/>
        </authorList>
    </citation>
    <scope>NUCLEOTIDE SEQUENCE [LARGE SCALE GENOMIC DNA]</scope>
</reference>
<name>A0AAV2R3C4_MEGNR</name>
<dbReference type="AlphaFoldDB" id="A0AAV2R3C4"/>
<sequence length="158" mass="17923">MVIDFSVFMCFGVFCCWKVLQSASNLGYIIPLSLSCWHIYLACKWGNDLMIEYNETVEVLNEMEGDDVEKLKQELQKCPPQVSAFGGFKVNYSMLTAVLAFILSCIGIPGEMWPEDNQNCYEYHSGVGNFAKKNILCLGQKLFFNDSETLNLVFKNPV</sequence>
<gene>
    <name evidence="1" type="ORF">MNOR_LOCUS20212</name>
</gene>
<accession>A0AAV2R3C4</accession>
<organism evidence="1 2">
    <name type="scientific">Meganyctiphanes norvegica</name>
    <name type="common">Northern krill</name>
    <name type="synonym">Thysanopoda norvegica</name>
    <dbReference type="NCBI Taxonomy" id="48144"/>
    <lineage>
        <taxon>Eukaryota</taxon>
        <taxon>Metazoa</taxon>
        <taxon>Ecdysozoa</taxon>
        <taxon>Arthropoda</taxon>
        <taxon>Crustacea</taxon>
        <taxon>Multicrustacea</taxon>
        <taxon>Malacostraca</taxon>
        <taxon>Eumalacostraca</taxon>
        <taxon>Eucarida</taxon>
        <taxon>Euphausiacea</taxon>
        <taxon>Euphausiidae</taxon>
        <taxon>Meganyctiphanes</taxon>
    </lineage>
</organism>
<evidence type="ECO:0000313" key="1">
    <source>
        <dbReference type="EMBL" id="CAL4113855.1"/>
    </source>
</evidence>
<dbReference type="Proteomes" id="UP001497623">
    <property type="component" value="Unassembled WGS sequence"/>
</dbReference>
<keyword evidence="2" id="KW-1185">Reference proteome</keyword>
<evidence type="ECO:0000313" key="2">
    <source>
        <dbReference type="Proteomes" id="UP001497623"/>
    </source>
</evidence>